<keyword evidence="4" id="KW-1185">Reference proteome</keyword>
<dbReference type="InterPro" id="IPR012480">
    <property type="entry name" value="Hepar_II_III_C"/>
</dbReference>
<gene>
    <name evidence="3" type="ORF">GCM10010913_39710</name>
</gene>
<organism evidence="3 4">
    <name type="scientific">Paenibacillus aceti</name>
    <dbReference type="NCBI Taxonomy" id="1820010"/>
    <lineage>
        <taxon>Bacteria</taxon>
        <taxon>Bacillati</taxon>
        <taxon>Bacillota</taxon>
        <taxon>Bacilli</taxon>
        <taxon>Bacillales</taxon>
        <taxon>Paenibacillaceae</taxon>
        <taxon>Paenibacillus</taxon>
    </lineage>
</organism>
<name>A0ABQ1W638_9BACL</name>
<dbReference type="Pfam" id="PF07940">
    <property type="entry name" value="Hepar_II_III_C"/>
    <property type="match status" value="1"/>
</dbReference>
<evidence type="ECO:0000259" key="2">
    <source>
        <dbReference type="Pfam" id="PF07940"/>
    </source>
</evidence>
<dbReference type="EMBL" id="BMIW01000037">
    <property type="protein sequence ID" value="GGG13979.1"/>
    <property type="molecule type" value="Genomic_DNA"/>
</dbReference>
<evidence type="ECO:0000256" key="1">
    <source>
        <dbReference type="ARBA" id="ARBA00004196"/>
    </source>
</evidence>
<comment type="subcellular location">
    <subcellularLocation>
        <location evidence="1">Cell envelope</location>
    </subcellularLocation>
</comment>
<sequence length="640" mass="73531">MLTKETKLSSRRLSLRTKAPFEPFPRAAERASWEGLSESVRRLWITAGEQHLQQDWPSLPATLYMDYVRTGIRDHYQNPGFMRRQMLLRLVMAECMEYKGRFLDDIVNGVWAICEESTWCWPAHLNNLDTHRLEELPDLDHPIIDLGAGETASLIVWTCYLLQEALERHSPNLAKRMLRELRVRILEPYDREDRFWWMSFDEHELINNWNPWCNSNVLAVILIAEQDMARKERMLEKLLRSLDRFIGSYQKDGGCDEGPAYWGHAAGALFNALQLLCAVSAHYQELYQDEKIRNMARYVMNMYIGEGQFISFADSSAKLTVKAEVIYQFAKALKDEELMSFGRQMYLRQGGYEHWNDEDFLSNLQVILGETFQVEELWRNSGKEDAEKQQSILLPMDVWMESVEVMVARDTKEGNGFCLAAKGGHNDESHNHNDIGSFIAYLNAEPVLIDAGVGVYTFKTFSAERYSIWTMQSAYHQTPTINGCMQAAGKNYRAQSVHYEADGVISRLAMNLSGAYPEEAGVMSWERSVQLARGVDGQEGCSEVLISDQVEFKKETQDIVLHWMSASAPVMEADQWVISTSKGSKVAMQYDTELWDVEIEPITLTDKKLMGVWGSTIYRTNMRMKKAVLCGGWQFTLKCL</sequence>
<feature type="domain" description="Heparinase II/III-like C-terminal" evidence="2">
    <location>
        <begin position="421"/>
        <end position="578"/>
    </location>
</feature>
<dbReference type="SUPFAM" id="SSF48230">
    <property type="entry name" value="Chondroitin AC/alginate lyase"/>
    <property type="match status" value="1"/>
</dbReference>
<dbReference type="Gene3D" id="1.50.10.100">
    <property type="entry name" value="Chondroitin AC/alginate lyase"/>
    <property type="match status" value="1"/>
</dbReference>
<dbReference type="Gene3D" id="2.70.98.70">
    <property type="match status" value="1"/>
</dbReference>
<dbReference type="RefSeq" id="WP_120464273.1">
    <property type="nucleotide sequence ID" value="NZ_KZ987724.1"/>
</dbReference>
<reference evidence="4" key="1">
    <citation type="journal article" date="2019" name="Int. J. Syst. Evol. Microbiol.">
        <title>The Global Catalogue of Microorganisms (GCM) 10K type strain sequencing project: providing services to taxonomists for standard genome sequencing and annotation.</title>
        <authorList>
            <consortium name="The Broad Institute Genomics Platform"/>
            <consortium name="The Broad Institute Genome Sequencing Center for Infectious Disease"/>
            <person name="Wu L."/>
            <person name="Ma J."/>
        </authorList>
    </citation>
    <scope>NUCLEOTIDE SEQUENCE [LARGE SCALE GENOMIC DNA]</scope>
    <source>
        <strain evidence="4">CGMCC 1.15420</strain>
    </source>
</reference>
<evidence type="ECO:0000313" key="3">
    <source>
        <dbReference type="EMBL" id="GGG13979.1"/>
    </source>
</evidence>
<dbReference type="Proteomes" id="UP000608420">
    <property type="component" value="Unassembled WGS sequence"/>
</dbReference>
<dbReference type="InterPro" id="IPR008929">
    <property type="entry name" value="Chondroitin_lyas"/>
</dbReference>
<protein>
    <submittedName>
        <fullName evidence="3">Heparinase</fullName>
    </submittedName>
</protein>
<evidence type="ECO:0000313" key="4">
    <source>
        <dbReference type="Proteomes" id="UP000608420"/>
    </source>
</evidence>
<accession>A0ABQ1W638</accession>
<comment type="caution">
    <text evidence="3">The sequence shown here is derived from an EMBL/GenBank/DDBJ whole genome shotgun (WGS) entry which is preliminary data.</text>
</comment>
<proteinExistence type="predicted"/>